<dbReference type="InterPro" id="IPR050320">
    <property type="entry name" value="N5-glutamine_MTase"/>
</dbReference>
<feature type="binding site" evidence="5">
    <location>
        <begin position="123"/>
        <end position="127"/>
    </location>
    <ligand>
        <name>S-adenosyl-L-methionine</name>
        <dbReference type="ChEBI" id="CHEBI:59789"/>
    </ligand>
</feature>
<dbReference type="GO" id="GO:0102559">
    <property type="term" value="F:peptide chain release factor N(5)-glutamine methyltransferase activity"/>
    <property type="evidence" value="ECO:0007669"/>
    <property type="project" value="UniProtKB-EC"/>
</dbReference>
<dbReference type="STRING" id="1522368.IN07_22095"/>
<protein>
    <recommendedName>
        <fullName evidence="5">Release factor glutamine methyltransferase</fullName>
        <shortName evidence="5">RF MTase</shortName>
        <ecNumber evidence="5">2.1.1.297</ecNumber>
    </recommendedName>
    <alternativeName>
        <fullName evidence="5">N5-glutamine methyltransferase PrmC</fullName>
    </alternativeName>
    <alternativeName>
        <fullName evidence="5">Protein-(glutamine-N5) MTase PrmC</fullName>
    </alternativeName>
    <alternativeName>
        <fullName evidence="5">Protein-glutamine N-methyltransferase PrmC</fullName>
    </alternativeName>
</protein>
<evidence type="ECO:0000256" key="2">
    <source>
        <dbReference type="ARBA" id="ARBA00022679"/>
    </source>
</evidence>
<dbReference type="InterPro" id="IPR007848">
    <property type="entry name" value="Small_mtfrase_dom"/>
</dbReference>
<evidence type="ECO:0000256" key="1">
    <source>
        <dbReference type="ARBA" id="ARBA00022603"/>
    </source>
</evidence>
<evidence type="ECO:0000256" key="4">
    <source>
        <dbReference type="ARBA" id="ARBA00048391"/>
    </source>
</evidence>
<dbReference type="GO" id="GO:0003676">
    <property type="term" value="F:nucleic acid binding"/>
    <property type="evidence" value="ECO:0007669"/>
    <property type="project" value="InterPro"/>
</dbReference>
<evidence type="ECO:0000313" key="9">
    <source>
        <dbReference type="Proteomes" id="UP000029713"/>
    </source>
</evidence>
<feature type="domain" description="Methyltransferase small" evidence="6">
    <location>
        <begin position="115"/>
        <end position="202"/>
    </location>
</feature>
<dbReference type="InterPro" id="IPR029063">
    <property type="entry name" value="SAM-dependent_MTases_sf"/>
</dbReference>
<feature type="binding site" evidence="5">
    <location>
        <position position="196"/>
    </location>
    <ligand>
        <name>S-adenosyl-L-methionine</name>
        <dbReference type="ChEBI" id="CHEBI:59789"/>
    </ligand>
</feature>
<dbReference type="Gene3D" id="3.40.50.150">
    <property type="entry name" value="Vaccinia Virus protein VP39"/>
    <property type="match status" value="1"/>
</dbReference>
<dbReference type="EC" id="2.1.1.297" evidence="5"/>
<dbReference type="OrthoDB" id="9800643at2"/>
<dbReference type="RefSeq" id="WP_036340192.1">
    <property type="nucleotide sequence ID" value="NZ_JPMX01000118.1"/>
</dbReference>
<name>A0A098Y4P6_9ACTN</name>
<dbReference type="AlphaFoldDB" id="A0A098Y4P6"/>
<accession>A0A098Y4P6</accession>
<evidence type="ECO:0000313" key="8">
    <source>
        <dbReference type="EMBL" id="KGH44676.1"/>
    </source>
</evidence>
<evidence type="ECO:0000256" key="3">
    <source>
        <dbReference type="ARBA" id="ARBA00022691"/>
    </source>
</evidence>
<dbReference type="CDD" id="cd02440">
    <property type="entry name" value="AdoMet_MTases"/>
    <property type="match status" value="1"/>
</dbReference>
<organism evidence="8 9">
    <name type="scientific">Modestobacter caceresii</name>
    <dbReference type="NCBI Taxonomy" id="1522368"/>
    <lineage>
        <taxon>Bacteria</taxon>
        <taxon>Bacillati</taxon>
        <taxon>Actinomycetota</taxon>
        <taxon>Actinomycetes</taxon>
        <taxon>Geodermatophilales</taxon>
        <taxon>Geodermatophilaceae</taxon>
        <taxon>Modestobacter</taxon>
    </lineage>
</organism>
<proteinExistence type="inferred from homology"/>
<keyword evidence="9" id="KW-1185">Reference proteome</keyword>
<dbReference type="InterPro" id="IPR040758">
    <property type="entry name" value="PrmC_N"/>
</dbReference>
<dbReference type="InterPro" id="IPR004556">
    <property type="entry name" value="HemK-like"/>
</dbReference>
<comment type="caution">
    <text evidence="5">Lacks conserved residue(s) required for the propagation of feature annotation.</text>
</comment>
<dbReference type="Pfam" id="PF05175">
    <property type="entry name" value="MTS"/>
    <property type="match status" value="1"/>
</dbReference>
<reference evidence="8 9" key="1">
    <citation type="submission" date="2014-07" db="EMBL/GenBank/DDBJ databases">
        <title>Biosystematic studies on Modestobacter strains isolated from extreme hyper-arid desert soil and from historic building.</title>
        <authorList>
            <person name="Bukarasam K."/>
            <person name="Bull A."/>
            <person name="Girard G."/>
            <person name="van Wezel G."/>
            <person name="Goodfellow M."/>
        </authorList>
    </citation>
    <scope>NUCLEOTIDE SEQUENCE [LARGE SCALE GENOMIC DNA]</scope>
    <source>
        <strain evidence="8 9">KNN45-2b</strain>
    </source>
</reference>
<dbReference type="PROSITE" id="PS00092">
    <property type="entry name" value="N6_MTASE"/>
    <property type="match status" value="1"/>
</dbReference>
<dbReference type="Gene3D" id="1.10.8.10">
    <property type="entry name" value="DNA helicase RuvA subunit, C-terminal domain"/>
    <property type="match status" value="1"/>
</dbReference>
<feature type="binding site" evidence="5">
    <location>
        <begin position="196"/>
        <end position="199"/>
    </location>
    <ligand>
        <name>substrate</name>
    </ligand>
</feature>
<gene>
    <name evidence="5" type="primary">prmC</name>
    <name evidence="8" type="ORF">IN07_22095</name>
</gene>
<dbReference type="EMBL" id="JPMX01000118">
    <property type="protein sequence ID" value="KGH44676.1"/>
    <property type="molecule type" value="Genomic_DNA"/>
</dbReference>
<dbReference type="GO" id="GO:0032259">
    <property type="term" value="P:methylation"/>
    <property type="evidence" value="ECO:0007669"/>
    <property type="project" value="UniProtKB-KW"/>
</dbReference>
<sequence>MSATPSTGRALLGDAVRRLAAAGVESPRVDAELLLAAVLGVTRTALLTLGEVPGEQAARYAALVEERAVRVPLQHLTGTAPFRHLELSVGPGVFVPRPETELLAGWVLTRIAGLAAPTVVDLGAGSGAIALSVANEHPGARVVAVERDAAAIEWTRHNAAARAAAGDTPVEVLAGDMTDPALLSELDGAVDVVVSNPPYVPDGARLPREVTEHDPPLALWGGPDGLDVVRGMLSTAARLLRPGGWLGIEHADQQGSALPALVRAHGRWADVADHRDLADRPRYTTARSSPRGQ</sequence>
<dbReference type="Pfam" id="PF17827">
    <property type="entry name" value="PrmC_N"/>
    <property type="match status" value="1"/>
</dbReference>
<comment type="function">
    <text evidence="5">Methylates the class 1 translation termination release factors RF1/PrfA and RF2/PrfB on the glutamine residue of the universally conserved GGQ motif.</text>
</comment>
<keyword evidence="2 5" id="KW-0808">Transferase</keyword>
<dbReference type="InterPro" id="IPR019874">
    <property type="entry name" value="RF_methyltr_PrmC"/>
</dbReference>
<feature type="binding site" evidence="5">
    <location>
        <position position="146"/>
    </location>
    <ligand>
        <name>S-adenosyl-L-methionine</name>
        <dbReference type="ChEBI" id="CHEBI:59789"/>
    </ligand>
</feature>
<dbReference type="NCBIfam" id="TIGR00536">
    <property type="entry name" value="hemK_fam"/>
    <property type="match status" value="1"/>
</dbReference>
<evidence type="ECO:0000259" key="6">
    <source>
        <dbReference type="Pfam" id="PF05175"/>
    </source>
</evidence>
<feature type="domain" description="Release factor glutamine methyltransferase N-terminal" evidence="7">
    <location>
        <begin position="11"/>
        <end position="78"/>
    </location>
</feature>
<dbReference type="SUPFAM" id="SSF53335">
    <property type="entry name" value="S-adenosyl-L-methionine-dependent methyltransferases"/>
    <property type="match status" value="1"/>
</dbReference>
<comment type="caution">
    <text evidence="8">The sequence shown here is derived from an EMBL/GenBank/DDBJ whole genome shotgun (WGS) entry which is preliminary data.</text>
</comment>
<dbReference type="PANTHER" id="PTHR18895">
    <property type="entry name" value="HEMK METHYLTRANSFERASE"/>
    <property type="match status" value="1"/>
</dbReference>
<dbReference type="PANTHER" id="PTHR18895:SF74">
    <property type="entry name" value="MTRF1L RELEASE FACTOR GLUTAMINE METHYLTRANSFERASE"/>
    <property type="match status" value="1"/>
</dbReference>
<dbReference type="HAMAP" id="MF_02126">
    <property type="entry name" value="RF_methyltr_PrmC"/>
    <property type="match status" value="1"/>
</dbReference>
<keyword evidence="3 5" id="KW-0949">S-adenosyl-L-methionine</keyword>
<comment type="similarity">
    <text evidence="5">Belongs to the protein N5-glutamine methyltransferase family. PrmC subfamily.</text>
</comment>
<comment type="catalytic activity">
    <reaction evidence="4 5">
        <text>L-glutaminyl-[peptide chain release factor] + S-adenosyl-L-methionine = N(5)-methyl-L-glutaminyl-[peptide chain release factor] + S-adenosyl-L-homocysteine + H(+)</text>
        <dbReference type="Rhea" id="RHEA:42896"/>
        <dbReference type="Rhea" id="RHEA-COMP:10271"/>
        <dbReference type="Rhea" id="RHEA-COMP:10272"/>
        <dbReference type="ChEBI" id="CHEBI:15378"/>
        <dbReference type="ChEBI" id="CHEBI:30011"/>
        <dbReference type="ChEBI" id="CHEBI:57856"/>
        <dbReference type="ChEBI" id="CHEBI:59789"/>
        <dbReference type="ChEBI" id="CHEBI:61891"/>
        <dbReference type="EC" id="2.1.1.297"/>
    </reaction>
</comment>
<evidence type="ECO:0000259" key="7">
    <source>
        <dbReference type="Pfam" id="PF17827"/>
    </source>
</evidence>
<keyword evidence="1 5" id="KW-0489">Methyltransferase</keyword>
<dbReference type="NCBIfam" id="TIGR03534">
    <property type="entry name" value="RF_mod_PrmC"/>
    <property type="match status" value="1"/>
</dbReference>
<evidence type="ECO:0000256" key="5">
    <source>
        <dbReference type="HAMAP-Rule" id="MF_02126"/>
    </source>
</evidence>
<dbReference type="InterPro" id="IPR002052">
    <property type="entry name" value="DNA_methylase_N6_adenine_CS"/>
</dbReference>
<dbReference type="Proteomes" id="UP000029713">
    <property type="component" value="Unassembled WGS sequence"/>
</dbReference>